<dbReference type="InterPro" id="IPR023198">
    <property type="entry name" value="PGP-like_dom2"/>
</dbReference>
<dbReference type="Gene3D" id="1.10.150.240">
    <property type="entry name" value="Putative phosphatase, domain 2"/>
    <property type="match status" value="1"/>
</dbReference>
<reference evidence="1 2" key="1">
    <citation type="submission" date="2021-03" db="EMBL/GenBank/DDBJ databases">
        <title>Genomic Encyclopedia of Type Strains, Phase IV (KMG-IV): sequencing the most valuable type-strain genomes for metagenomic binning, comparative biology and taxonomic classification.</title>
        <authorList>
            <person name="Goeker M."/>
        </authorList>
    </citation>
    <scope>NUCLEOTIDE SEQUENCE [LARGE SCALE GENOMIC DNA]</scope>
    <source>
        <strain evidence="1 2">DSM 27512</strain>
    </source>
</reference>
<evidence type="ECO:0000313" key="2">
    <source>
        <dbReference type="Proteomes" id="UP001314903"/>
    </source>
</evidence>
<dbReference type="InterPro" id="IPR052550">
    <property type="entry name" value="Pyrimidine_5'-ntase_YjjG"/>
</dbReference>
<keyword evidence="2" id="KW-1185">Reference proteome</keyword>
<dbReference type="SFLD" id="SFLDG01129">
    <property type="entry name" value="C1.5:_HAD__Beta-PGM__Phosphata"/>
    <property type="match status" value="1"/>
</dbReference>
<dbReference type="Gene3D" id="3.40.50.1000">
    <property type="entry name" value="HAD superfamily/HAD-like"/>
    <property type="match status" value="1"/>
</dbReference>
<dbReference type="InterPro" id="IPR006439">
    <property type="entry name" value="HAD-SF_hydro_IA"/>
</dbReference>
<dbReference type="Proteomes" id="UP001314903">
    <property type="component" value="Unassembled WGS sequence"/>
</dbReference>
<comment type="caution">
    <text evidence="1">The sequence shown here is derived from an EMBL/GenBank/DDBJ whole genome shotgun (WGS) entry which is preliminary data.</text>
</comment>
<accession>A0ABS4KME9</accession>
<evidence type="ECO:0000313" key="1">
    <source>
        <dbReference type="EMBL" id="MBP2028944.1"/>
    </source>
</evidence>
<dbReference type="NCBIfam" id="TIGR02254">
    <property type="entry name" value="YjjG_YfnB"/>
    <property type="match status" value="1"/>
</dbReference>
<dbReference type="SFLD" id="SFLDG01135">
    <property type="entry name" value="C1.5.6:_HAD__Beta-PGM__Phospha"/>
    <property type="match status" value="1"/>
</dbReference>
<dbReference type="EMBL" id="JAGGLI010000049">
    <property type="protein sequence ID" value="MBP2028944.1"/>
    <property type="molecule type" value="Genomic_DNA"/>
</dbReference>
<sequence>MIDIYKLIMLDADNTLFDFSKSESSALEKTMKAHSLDYDESRDLIRYKKYNQIMWERFEKGEASIEEVHSERWRMFLPQLDLDCKELDKEYLEFLSYESHLFDGAYETVKGLYEKGYKLTIVTNGSKSVQERRFASSEIIKYFDHIVISSDIGIAKPHRGIFEHAARLSDVTDKNEILMVGDSIYADIKGGIDFGIDTCFLNPYDKEIPKEIVPKYVIKDIQELRGILL</sequence>
<name>A0ABS4KME9_9FIRM</name>
<dbReference type="SFLD" id="SFLDS00003">
    <property type="entry name" value="Haloacid_Dehalogenase"/>
    <property type="match status" value="1"/>
</dbReference>
<dbReference type="NCBIfam" id="TIGR01549">
    <property type="entry name" value="HAD-SF-IA-v1"/>
    <property type="match status" value="1"/>
</dbReference>
<protein>
    <submittedName>
        <fullName evidence="1">YjjG family noncanonical pyrimidine nucleotidase</fullName>
    </submittedName>
</protein>
<dbReference type="PANTHER" id="PTHR47478:SF1">
    <property type="entry name" value="PYRIMIDINE 5'-NUCLEOTIDASE YJJG"/>
    <property type="match status" value="1"/>
</dbReference>
<dbReference type="RefSeq" id="WP_209661996.1">
    <property type="nucleotide sequence ID" value="NZ_JAGGLI010000049.1"/>
</dbReference>
<proteinExistence type="predicted"/>
<dbReference type="InterPro" id="IPR023214">
    <property type="entry name" value="HAD_sf"/>
</dbReference>
<dbReference type="InterPro" id="IPR036412">
    <property type="entry name" value="HAD-like_sf"/>
</dbReference>
<dbReference type="InterPro" id="IPR011951">
    <property type="entry name" value="HAD-SF_hydro_IA_YjjG/PynA"/>
</dbReference>
<dbReference type="PRINTS" id="PR00413">
    <property type="entry name" value="HADHALOGNASE"/>
</dbReference>
<dbReference type="PANTHER" id="PTHR47478">
    <property type="match status" value="1"/>
</dbReference>
<gene>
    <name evidence="1" type="ORF">J2Z35_002782</name>
</gene>
<dbReference type="SUPFAM" id="SSF56784">
    <property type="entry name" value="HAD-like"/>
    <property type="match status" value="1"/>
</dbReference>
<organism evidence="1 2">
    <name type="scientific">Acetoanaerobium pronyense</name>
    <dbReference type="NCBI Taxonomy" id="1482736"/>
    <lineage>
        <taxon>Bacteria</taxon>
        <taxon>Bacillati</taxon>
        <taxon>Bacillota</taxon>
        <taxon>Clostridia</taxon>
        <taxon>Peptostreptococcales</taxon>
        <taxon>Filifactoraceae</taxon>
        <taxon>Acetoanaerobium</taxon>
    </lineage>
</organism>
<dbReference type="Pfam" id="PF00702">
    <property type="entry name" value="Hydrolase"/>
    <property type="match status" value="1"/>
</dbReference>